<dbReference type="Pfam" id="PF01535">
    <property type="entry name" value="PPR"/>
    <property type="match status" value="3"/>
</dbReference>
<dbReference type="PANTHER" id="PTHR47939:SF13">
    <property type="entry name" value="OS03G0201400 PROTEIN"/>
    <property type="match status" value="1"/>
</dbReference>
<evidence type="ECO:0000313" key="5">
    <source>
        <dbReference type="EMBL" id="KAF9148623.1"/>
    </source>
</evidence>
<feature type="repeat" description="PPR" evidence="2">
    <location>
        <begin position="453"/>
        <end position="487"/>
    </location>
</feature>
<protein>
    <recommendedName>
        <fullName evidence="4">PROP1-like PPR domain-containing protein</fullName>
    </recommendedName>
</protein>
<dbReference type="InterPro" id="IPR050667">
    <property type="entry name" value="PPR-containing_protein"/>
</dbReference>
<dbReference type="Proteomes" id="UP000748756">
    <property type="component" value="Unassembled WGS sequence"/>
</dbReference>
<feature type="repeat" description="PPR" evidence="2">
    <location>
        <begin position="274"/>
        <end position="308"/>
    </location>
</feature>
<feature type="compositionally biased region" description="Polar residues" evidence="3">
    <location>
        <begin position="90"/>
        <end position="101"/>
    </location>
</feature>
<evidence type="ECO:0000259" key="4">
    <source>
        <dbReference type="Pfam" id="PF17177"/>
    </source>
</evidence>
<reference evidence="5" key="1">
    <citation type="journal article" date="2020" name="Fungal Divers.">
        <title>Resolving the Mortierellaceae phylogeny through synthesis of multi-gene phylogenetics and phylogenomics.</title>
        <authorList>
            <person name="Vandepol N."/>
            <person name="Liber J."/>
            <person name="Desiro A."/>
            <person name="Na H."/>
            <person name="Kennedy M."/>
            <person name="Barry K."/>
            <person name="Grigoriev I.V."/>
            <person name="Miller A.N."/>
            <person name="O'Donnell K."/>
            <person name="Stajich J.E."/>
            <person name="Bonito G."/>
        </authorList>
    </citation>
    <scope>NUCLEOTIDE SEQUENCE</scope>
    <source>
        <strain evidence="5">NRRL 6426</strain>
    </source>
</reference>
<comment type="caution">
    <text evidence="5">The sequence shown here is derived from an EMBL/GenBank/DDBJ whole genome shotgun (WGS) entry which is preliminary data.</text>
</comment>
<dbReference type="Pfam" id="PF13812">
    <property type="entry name" value="PPR_3"/>
    <property type="match status" value="1"/>
</dbReference>
<feature type="domain" description="PROP1-like PPR" evidence="4">
    <location>
        <begin position="595"/>
        <end position="720"/>
    </location>
</feature>
<feature type="repeat" description="PPR" evidence="2">
    <location>
        <begin position="525"/>
        <end position="559"/>
    </location>
</feature>
<dbReference type="PROSITE" id="PS51375">
    <property type="entry name" value="PPR"/>
    <property type="match status" value="8"/>
</dbReference>
<feature type="repeat" description="PPR" evidence="2">
    <location>
        <begin position="311"/>
        <end position="345"/>
    </location>
</feature>
<dbReference type="InterPro" id="IPR033443">
    <property type="entry name" value="PROP1-like_PPR_dom"/>
</dbReference>
<sequence>MQAFRSTPKKLRLVVGNSGAPLSWDSQIASRMLRMFCYQHDPPAHTVRRRASRMPSTSRRYSSLASKPSIADNDIPQHHQRPSRQEHQHQSSSPSVAASNNIVPERSKLSITSFLAPPGSEKHSNAYETIADSFFKGSKSDKATAKPFVIPNQKASLGSDPVSPMVMLNDAINSRNAKQIWHTYTRLKSRASSTSRRSLFNSSLYNRMLLCFQATKTAEAAKWARVVFDDMTEHFSPKIKTLNIMLDILTRHEDLKDATEFFEQNAARYNLTANLQSYNVMIRGLGHSGQMEAARKLYDDMRAEIIPVKPDVVTYSTLMSQYARKGLQTEADAVLDEMFKDKVQPNMWIFNSVIKRFVHRKDYVGARRTMALMKNSNLQPDVVTYSTLIDGYARDGDEDAIAKIQAEMAANKVYPNARTITSTIKVFARANLDTDIDAQLAGLLKSLPTGEMNELTFGVLVDVYGKRKDLDAAMGIYDHIVSKGRSVNDVIINTLLDGYVNANQIPAANKLFYDHFTARGVQPSSSWSYNIMISGCCKEGRLQDALHYYHQMNKFGIAPDSIVCSRMIQLYLQHHQLDNAQQMMRLMRNAKMTIPVQTFTMLMDYLSSVRDVRGALRYYQEMLDSGIKADVHCYTVLINAQIRAKNFAGCEQAFQQMTKMGVKPNLHIFTSMAHAHSLQGNTERVKEYWEAINYSGLLPDLKAFTALMQHYGQQSNVEMVEHIFKEIDRRRLEVDAITLMTMISAYSSLPRLNLGRIEEISGMLEERELEPNGEYFRVLLDTYGRHGLPDRVIKTWKQAKGQDKPVNWVPSTSNLLHLIEACRDRGYMDTLHAIWQSATTIATPVPNNVPQDPTLHASGIRPKSGTLQQDSHQSMQQDSFFIAVNGAATTILSSSTSTVTKTGTGTGTGTSVAAGRGRLICPAPEVFTAYLNALLTHNRFGEIERLLEEETREMRLMPRPEDFELLFTSLAQYGFLKKELEAIRGIVIRRWPNFEPLVDKIISHTRKI</sequence>
<feature type="repeat" description="PPR" evidence="2">
    <location>
        <begin position="630"/>
        <end position="664"/>
    </location>
</feature>
<dbReference type="Pfam" id="PF13041">
    <property type="entry name" value="PPR_2"/>
    <property type="match status" value="2"/>
</dbReference>
<gene>
    <name evidence="5" type="ORF">BG015_009630</name>
</gene>
<feature type="repeat" description="PPR" evidence="2">
    <location>
        <begin position="595"/>
        <end position="629"/>
    </location>
</feature>
<dbReference type="OrthoDB" id="185373at2759"/>
<feature type="repeat" description="PPR" evidence="2">
    <location>
        <begin position="381"/>
        <end position="415"/>
    </location>
</feature>
<dbReference type="NCBIfam" id="TIGR00756">
    <property type="entry name" value="PPR"/>
    <property type="match status" value="6"/>
</dbReference>
<dbReference type="EMBL" id="JAAAUQ010000634">
    <property type="protein sequence ID" value="KAF9148623.1"/>
    <property type="molecule type" value="Genomic_DNA"/>
</dbReference>
<dbReference type="InterPro" id="IPR002885">
    <property type="entry name" value="PPR_rpt"/>
</dbReference>
<keyword evidence="6" id="KW-1185">Reference proteome</keyword>
<dbReference type="InterPro" id="IPR011990">
    <property type="entry name" value="TPR-like_helical_dom_sf"/>
</dbReference>
<evidence type="ECO:0000256" key="2">
    <source>
        <dbReference type="PROSITE-ProRule" id="PRU00708"/>
    </source>
</evidence>
<organism evidence="5 6">
    <name type="scientific">Linnemannia schmuckeri</name>
    <dbReference type="NCBI Taxonomy" id="64567"/>
    <lineage>
        <taxon>Eukaryota</taxon>
        <taxon>Fungi</taxon>
        <taxon>Fungi incertae sedis</taxon>
        <taxon>Mucoromycota</taxon>
        <taxon>Mortierellomycotina</taxon>
        <taxon>Mortierellomycetes</taxon>
        <taxon>Mortierellales</taxon>
        <taxon>Mortierellaceae</taxon>
        <taxon>Linnemannia</taxon>
    </lineage>
</organism>
<dbReference type="AlphaFoldDB" id="A0A9P5V9N6"/>
<evidence type="ECO:0000313" key="6">
    <source>
        <dbReference type="Proteomes" id="UP000748756"/>
    </source>
</evidence>
<dbReference type="PANTHER" id="PTHR47939">
    <property type="entry name" value="MEMBRANE-ASSOCIATED SALT-INDUCIBLE PROTEIN-LIKE"/>
    <property type="match status" value="1"/>
</dbReference>
<keyword evidence="1" id="KW-0677">Repeat</keyword>
<name>A0A9P5V9N6_9FUNG</name>
<accession>A0A9P5V9N6</accession>
<feature type="repeat" description="PPR" evidence="2">
    <location>
        <begin position="488"/>
        <end position="523"/>
    </location>
</feature>
<feature type="compositionally biased region" description="Polar residues" evidence="3">
    <location>
        <begin position="54"/>
        <end position="66"/>
    </location>
</feature>
<evidence type="ECO:0000256" key="3">
    <source>
        <dbReference type="SAM" id="MobiDB-lite"/>
    </source>
</evidence>
<dbReference type="Gene3D" id="1.25.40.10">
    <property type="entry name" value="Tetratricopeptide repeat domain"/>
    <property type="match status" value="5"/>
</dbReference>
<dbReference type="Pfam" id="PF17177">
    <property type="entry name" value="PPR_long"/>
    <property type="match status" value="1"/>
</dbReference>
<feature type="region of interest" description="Disordered" evidence="3">
    <location>
        <begin position="45"/>
        <end position="101"/>
    </location>
</feature>
<evidence type="ECO:0000256" key="1">
    <source>
        <dbReference type="ARBA" id="ARBA00022737"/>
    </source>
</evidence>
<proteinExistence type="predicted"/>